<keyword evidence="2" id="KW-1185">Reference proteome</keyword>
<dbReference type="Proteomes" id="UP001062846">
    <property type="component" value="Chromosome 3"/>
</dbReference>
<dbReference type="EMBL" id="CM046390">
    <property type="protein sequence ID" value="KAI8562298.1"/>
    <property type="molecule type" value="Genomic_DNA"/>
</dbReference>
<comment type="caution">
    <text evidence="1">The sequence shown here is derived from an EMBL/GenBank/DDBJ whole genome shotgun (WGS) entry which is preliminary data.</text>
</comment>
<evidence type="ECO:0000313" key="1">
    <source>
        <dbReference type="EMBL" id="KAI8562298.1"/>
    </source>
</evidence>
<sequence>MIFLKIVATGGEISVSTYSIVLKNLLAAGNWRKYIEVTTSNFHNVTFFLVTSEEMHDLLPEFSSIGYVMLFVWISLMILIAFRNYTALVQLSPSN</sequence>
<gene>
    <name evidence="1" type="ORF">RHMOL_Rhmol03G0023300</name>
</gene>
<protein>
    <submittedName>
        <fullName evidence="1">Uncharacterized protein</fullName>
    </submittedName>
</protein>
<accession>A0ACC0PC60</accession>
<evidence type="ECO:0000313" key="2">
    <source>
        <dbReference type="Proteomes" id="UP001062846"/>
    </source>
</evidence>
<reference evidence="1" key="1">
    <citation type="submission" date="2022-02" db="EMBL/GenBank/DDBJ databases">
        <title>Plant Genome Project.</title>
        <authorList>
            <person name="Zhang R.-G."/>
        </authorList>
    </citation>
    <scope>NUCLEOTIDE SEQUENCE</scope>
    <source>
        <strain evidence="1">AT1</strain>
    </source>
</reference>
<proteinExistence type="predicted"/>
<name>A0ACC0PC60_RHOML</name>
<organism evidence="1 2">
    <name type="scientific">Rhododendron molle</name>
    <name type="common">Chinese azalea</name>
    <name type="synonym">Azalea mollis</name>
    <dbReference type="NCBI Taxonomy" id="49168"/>
    <lineage>
        <taxon>Eukaryota</taxon>
        <taxon>Viridiplantae</taxon>
        <taxon>Streptophyta</taxon>
        <taxon>Embryophyta</taxon>
        <taxon>Tracheophyta</taxon>
        <taxon>Spermatophyta</taxon>
        <taxon>Magnoliopsida</taxon>
        <taxon>eudicotyledons</taxon>
        <taxon>Gunneridae</taxon>
        <taxon>Pentapetalae</taxon>
        <taxon>asterids</taxon>
        <taxon>Ericales</taxon>
        <taxon>Ericaceae</taxon>
        <taxon>Ericoideae</taxon>
        <taxon>Rhodoreae</taxon>
        <taxon>Rhododendron</taxon>
    </lineage>
</organism>